<evidence type="ECO:0000313" key="2">
    <source>
        <dbReference type="Proteomes" id="UP000008206"/>
    </source>
</evidence>
<evidence type="ECO:0000313" key="1">
    <source>
        <dbReference type="EMBL" id="ADN16009.1"/>
    </source>
</evidence>
<dbReference type="KEGG" id="cyj:Cyan7822_4089"/>
<protein>
    <submittedName>
        <fullName evidence="1">Uncharacterized protein</fullName>
    </submittedName>
</protein>
<dbReference type="eggNOG" id="ENOG5030QZ2">
    <property type="taxonomic scope" value="Bacteria"/>
</dbReference>
<dbReference type="AlphaFoldDB" id="E0U6X2"/>
<organism evidence="1 2">
    <name type="scientific">Gloeothece verrucosa (strain PCC 7822)</name>
    <name type="common">Cyanothece sp. (strain PCC 7822)</name>
    <dbReference type="NCBI Taxonomy" id="497965"/>
    <lineage>
        <taxon>Bacteria</taxon>
        <taxon>Bacillati</taxon>
        <taxon>Cyanobacteriota</taxon>
        <taxon>Cyanophyceae</taxon>
        <taxon>Oscillatoriophycideae</taxon>
        <taxon>Chroococcales</taxon>
        <taxon>Aphanothecaceae</taxon>
        <taxon>Gloeothece</taxon>
        <taxon>Gloeothece verrucosa</taxon>
    </lineage>
</organism>
<dbReference type="STRING" id="497965.Cyan7822_4089"/>
<dbReference type="Proteomes" id="UP000008206">
    <property type="component" value="Chromosome"/>
</dbReference>
<dbReference type="EMBL" id="CP002198">
    <property type="protein sequence ID" value="ADN16009.1"/>
    <property type="molecule type" value="Genomic_DNA"/>
</dbReference>
<sequence length="82" mass="9283">MLHSSLLSPIFAHRLPSGWQVEAQMGENLSIERERGNEGKINLFKRDSERDYRINSNDNPTGIAVKSITISGRCRFKIAVPK</sequence>
<gene>
    <name evidence="1" type="ordered locus">Cyan7822_4089</name>
</gene>
<dbReference type="HOGENOM" id="CLU_2552588_0_0_3"/>
<accession>E0U6X2</accession>
<reference evidence="2" key="1">
    <citation type="journal article" date="2011" name="MBio">
        <title>Novel metabolic attributes of the genus Cyanothece, comprising a group of unicellular nitrogen-fixing Cyanobacteria.</title>
        <authorList>
            <person name="Bandyopadhyay A."/>
            <person name="Elvitigala T."/>
            <person name="Welsh E."/>
            <person name="Stockel J."/>
            <person name="Liberton M."/>
            <person name="Min H."/>
            <person name="Sherman L.A."/>
            <person name="Pakrasi H.B."/>
        </authorList>
    </citation>
    <scope>NUCLEOTIDE SEQUENCE [LARGE SCALE GENOMIC DNA]</scope>
    <source>
        <strain evidence="2">PCC 7822</strain>
    </source>
</reference>
<keyword evidence="2" id="KW-1185">Reference proteome</keyword>
<proteinExistence type="predicted"/>
<name>E0U6X2_GLOV7</name>